<dbReference type="SUPFAM" id="SSF57783">
    <property type="entry name" value="Zinc beta-ribbon"/>
    <property type="match status" value="1"/>
</dbReference>
<feature type="compositionally biased region" description="Basic and acidic residues" evidence="1">
    <location>
        <begin position="284"/>
        <end position="298"/>
    </location>
</feature>
<evidence type="ECO:0000313" key="4">
    <source>
        <dbReference type="Proteomes" id="UP000752012"/>
    </source>
</evidence>
<comment type="caution">
    <text evidence="3">The sequence shown here is derived from an EMBL/GenBank/DDBJ whole genome shotgun (WGS) entry which is preliminary data.</text>
</comment>
<organism evidence="3 4">
    <name type="scientific">Alkalicoccus luteus</name>
    <dbReference type="NCBI Taxonomy" id="1237094"/>
    <lineage>
        <taxon>Bacteria</taxon>
        <taxon>Bacillati</taxon>
        <taxon>Bacillota</taxon>
        <taxon>Bacilli</taxon>
        <taxon>Bacillales</taxon>
        <taxon>Bacillaceae</taxon>
        <taxon>Alkalicoccus</taxon>
    </lineage>
</organism>
<dbReference type="Gene3D" id="3.40.1360.10">
    <property type="match status" value="1"/>
</dbReference>
<dbReference type="InterPro" id="IPR025054">
    <property type="entry name" value="DUF3991"/>
</dbReference>
<feature type="domain" description="DUF3991" evidence="2">
    <location>
        <begin position="122"/>
        <end position="189"/>
    </location>
</feature>
<evidence type="ECO:0000256" key="1">
    <source>
        <dbReference type="SAM" id="MobiDB-lite"/>
    </source>
</evidence>
<dbReference type="Pfam" id="PF13155">
    <property type="entry name" value="Toprim_2"/>
    <property type="match status" value="1"/>
</dbReference>
<dbReference type="AlphaFoldDB" id="A0A969TWA6"/>
<evidence type="ECO:0000259" key="2">
    <source>
        <dbReference type="Pfam" id="PF13154"/>
    </source>
</evidence>
<dbReference type="Proteomes" id="UP000752012">
    <property type="component" value="Unassembled WGS sequence"/>
</dbReference>
<feature type="region of interest" description="Disordered" evidence="1">
    <location>
        <begin position="284"/>
        <end position="314"/>
    </location>
</feature>
<dbReference type="RefSeq" id="WP_168008994.1">
    <property type="nucleotide sequence ID" value="NZ_JAATHJ010000035.1"/>
</dbReference>
<dbReference type="EMBL" id="JAATHJ010000035">
    <property type="protein sequence ID" value="NJP38992.1"/>
    <property type="molecule type" value="Genomic_DNA"/>
</dbReference>
<proteinExistence type="predicted"/>
<keyword evidence="4" id="KW-1185">Reference proteome</keyword>
<evidence type="ECO:0000313" key="3">
    <source>
        <dbReference type="EMBL" id="NJP38992.1"/>
    </source>
</evidence>
<gene>
    <name evidence="3" type="ORF">HCN83_15595</name>
</gene>
<dbReference type="SUPFAM" id="SSF56731">
    <property type="entry name" value="DNA primase core"/>
    <property type="match status" value="1"/>
</dbReference>
<accession>A0A969TWA6</accession>
<sequence>MVRVTSDEINQAKQVRIIDFLDANHIDAKQEGRRGEPYYRLADHDSLVIKGEKFFWNSRQEGGYGVISFAMTYYDLKFPEAVKRVNEHEYAPVKHREEARANEPFRYPAHYEVKDTKKIEDYLVNERKIDPRVVEWCIKKDLLVQDRKGNAVFKWKDQEGKVNGADRQGTAPMDNGGYFKGMVAKSKEDGGFTIDVGKNPKKIAVFESPIDMLSYWSVHKKKVQDTRMVSMGGVKIESVNRAVMDLRSQGHKVEAIVSAVDNDKAGNQFHQKLKDHYGEKRVIDDRPKDVKDWNDVRKQRTAAPKRQPESQMGM</sequence>
<reference evidence="3 4" key="1">
    <citation type="submission" date="2020-03" db="EMBL/GenBank/DDBJ databases">
        <title>Assessment of the enzymatic potential of alkaline-tolerant lipase obtained from Bacillus luteus H11 (technogenic soil) for the bioremediation of saline soils contaminated with petroleum substances.</title>
        <authorList>
            <person name="Kalwasinska A."/>
        </authorList>
    </citation>
    <scope>NUCLEOTIDE SEQUENCE [LARGE SCALE GENOMIC DNA]</scope>
    <source>
        <strain evidence="3 4">H11</strain>
    </source>
</reference>
<protein>
    <submittedName>
        <fullName evidence="3">DUF3991 domain-containing protein</fullName>
    </submittedName>
</protein>
<dbReference type="Pfam" id="PF13154">
    <property type="entry name" value="DUF3991"/>
    <property type="match status" value="1"/>
</dbReference>
<name>A0A969TWA6_9BACI</name>